<dbReference type="GO" id="GO:0006511">
    <property type="term" value="P:ubiquitin-dependent protein catabolic process"/>
    <property type="evidence" value="ECO:0007669"/>
    <property type="project" value="InterPro"/>
</dbReference>
<dbReference type="AlphaFoldDB" id="A0A075HZS0"/>
<comment type="activity regulation">
    <text evidence="4">The formation of the proteasomal ATPase PAN-20S proteasome complex, via the docking of the C-termini of PAN into the intersubunit pockets in the alpha-rings, triggers opening of the gate for substrate entry. Interconversion between the open-gate and close-gate conformations leads to a dynamic regulation of the 20S proteasome proteolysis activity.</text>
</comment>
<evidence type="ECO:0000256" key="4">
    <source>
        <dbReference type="HAMAP-Rule" id="MF_00289"/>
    </source>
</evidence>
<comment type="similarity">
    <text evidence="4 5 6">Belongs to the peptidase T1A family.</text>
</comment>
<dbReference type="SUPFAM" id="SSF56235">
    <property type="entry name" value="N-terminal nucleophile aminohydrolases (Ntn hydrolases)"/>
    <property type="match status" value="1"/>
</dbReference>
<dbReference type="InterPro" id="IPR001353">
    <property type="entry name" value="Proteasome_sua/b"/>
</dbReference>
<comment type="subcellular location">
    <subcellularLocation>
        <location evidence="1 4 6">Cytoplasm</location>
    </subcellularLocation>
</comment>
<dbReference type="InterPro" id="IPR029055">
    <property type="entry name" value="Ntn_hydrolases_N"/>
</dbReference>
<accession>A0A075HZS0</accession>
<evidence type="ECO:0000313" key="8">
    <source>
        <dbReference type="EMBL" id="AIF20097.1"/>
    </source>
</evidence>
<evidence type="ECO:0000256" key="5">
    <source>
        <dbReference type="PROSITE-ProRule" id="PRU00808"/>
    </source>
</evidence>
<dbReference type="NCBIfam" id="TIGR03633">
    <property type="entry name" value="arc_protsome_A"/>
    <property type="match status" value="1"/>
</dbReference>
<evidence type="ECO:0000259" key="7">
    <source>
        <dbReference type="PROSITE" id="PS00388"/>
    </source>
</evidence>
<dbReference type="FunFam" id="3.60.20.10:FF:000004">
    <property type="entry name" value="Proteasome subunit alpha type-4"/>
    <property type="match status" value="1"/>
</dbReference>
<dbReference type="PROSITE" id="PS51475">
    <property type="entry name" value="PROTEASOME_ALPHA_2"/>
    <property type="match status" value="1"/>
</dbReference>
<dbReference type="PANTHER" id="PTHR11599">
    <property type="entry name" value="PROTEASOME SUBUNIT ALPHA/BETA"/>
    <property type="match status" value="1"/>
</dbReference>
<dbReference type="InterPro" id="IPR023332">
    <property type="entry name" value="Proteasome_alpha-type"/>
</dbReference>
<dbReference type="Gene3D" id="3.60.20.10">
    <property type="entry name" value="Glutamine Phosphoribosylpyrophosphate, subunit 1, domain 1"/>
    <property type="match status" value="1"/>
</dbReference>
<dbReference type="PROSITE" id="PS00388">
    <property type="entry name" value="PROTEASOME_ALPHA_1"/>
    <property type="match status" value="1"/>
</dbReference>
<evidence type="ECO:0000256" key="3">
    <source>
        <dbReference type="ARBA" id="ARBA00022942"/>
    </source>
</evidence>
<dbReference type="Pfam" id="PF10584">
    <property type="entry name" value="Proteasome_A_N"/>
    <property type="match status" value="1"/>
</dbReference>
<dbReference type="InterPro" id="IPR000426">
    <property type="entry name" value="Proteasome_asu_N"/>
</dbReference>
<dbReference type="GO" id="GO:0005737">
    <property type="term" value="C:cytoplasm"/>
    <property type="evidence" value="ECO:0007669"/>
    <property type="project" value="UniProtKB-SubCell"/>
</dbReference>
<dbReference type="InterPro" id="IPR050115">
    <property type="entry name" value="Proteasome_alpha"/>
</dbReference>
<evidence type="ECO:0000256" key="1">
    <source>
        <dbReference type="ARBA" id="ARBA00004496"/>
    </source>
</evidence>
<dbReference type="Pfam" id="PF00227">
    <property type="entry name" value="Proteasome"/>
    <property type="match status" value="1"/>
</dbReference>
<dbReference type="CDD" id="cd03756">
    <property type="entry name" value="proteasome_alpha_archeal"/>
    <property type="match status" value="1"/>
</dbReference>
<sequence>MWSHHHECRDEQDSQRPRFIRLRHGLVSLTMQPSGRGYDHGVSTFSPDGRLYQVEYARESVKRGTTTVGLKFRDGVILIVDKRISSKLVIADSIEKMYQIDDHIGITTSGLVADARQLVDRARVQCQVNRMTYGDSISVTSLVKKMCDHKQSFTQYGGARPFGTALLIAGIDDEGIHLYETDPSGAYQSYQAGAIGKGRSAVIDHFENSWKQNMTQNAAIKLGLEALRDSLEDDLNTDTVEIAVVTSDGYQKLDQESTTKHLDKMS</sequence>
<dbReference type="GO" id="GO:0019773">
    <property type="term" value="C:proteasome core complex, alpha-subunit complex"/>
    <property type="evidence" value="ECO:0007669"/>
    <property type="project" value="UniProtKB-UniRule"/>
</dbReference>
<dbReference type="GO" id="GO:0004298">
    <property type="term" value="F:threonine-type endopeptidase activity"/>
    <property type="evidence" value="ECO:0007669"/>
    <property type="project" value="InterPro"/>
</dbReference>
<keyword evidence="8" id="KW-0378">Hydrolase</keyword>
<comment type="function">
    <text evidence="4 6">Component of the proteasome core, a large protease complex with broad specificity involved in protein degradation.</text>
</comment>
<dbReference type="HAMAP" id="MF_00289_A">
    <property type="entry name" value="Proteasome_A_A"/>
    <property type="match status" value="1"/>
</dbReference>
<dbReference type="InterPro" id="IPR019982">
    <property type="entry name" value="Proteasome_asu_arc"/>
</dbReference>
<dbReference type="GO" id="GO:0010498">
    <property type="term" value="P:proteasomal protein catabolic process"/>
    <property type="evidence" value="ECO:0007669"/>
    <property type="project" value="UniProtKB-UniRule"/>
</dbReference>
<keyword evidence="3 4" id="KW-0647">Proteasome</keyword>
<dbReference type="EMBL" id="KF901155">
    <property type="protein sequence ID" value="AIF20097.1"/>
    <property type="molecule type" value="Genomic_DNA"/>
</dbReference>
<reference evidence="8" key="1">
    <citation type="journal article" date="2014" name="Genome Biol. Evol.">
        <title>Pangenome evidence for extensive interdomain horizontal transfer affecting lineage core and shell genes in uncultured planktonic thaumarchaeota and euryarchaeota.</title>
        <authorList>
            <person name="Deschamps P."/>
            <person name="Zivanovic Y."/>
            <person name="Moreira D."/>
            <person name="Rodriguez-Valera F."/>
            <person name="Lopez-Garcia P."/>
        </authorList>
    </citation>
    <scope>NUCLEOTIDE SEQUENCE</scope>
</reference>
<evidence type="ECO:0000256" key="2">
    <source>
        <dbReference type="ARBA" id="ARBA00022490"/>
    </source>
</evidence>
<feature type="domain" description="Proteasome alpha-type subunits" evidence="7">
    <location>
        <begin position="38"/>
        <end position="60"/>
    </location>
</feature>
<organism evidence="8">
    <name type="scientific">uncultured marine group II/III euryarchaeote KM3_88_D11</name>
    <dbReference type="NCBI Taxonomy" id="1456535"/>
    <lineage>
        <taxon>Archaea</taxon>
        <taxon>Methanobacteriati</taxon>
        <taxon>Methanobacteriota</taxon>
        <taxon>environmental samples</taxon>
    </lineage>
</organism>
<comment type="subunit">
    <text evidence="4 6">The 20S proteasome core is composed of 14 alpha and 14 beta subunits that assemble into four stacked heptameric rings, resulting in a barrel-shaped structure. The two inner rings, each composed of seven catalytic beta subunits, are sandwiched by two outer rings, each composed of seven alpha subunits. The catalytic chamber with the active sites is on the inside of the barrel. Has a gated structure, the ends of the cylinder being occluded by the N-termini of the alpha-subunits. Is capped at one or both ends by the proteasome regulatory ATPase, PAN.</text>
</comment>
<keyword evidence="2 4" id="KW-0963">Cytoplasm</keyword>
<dbReference type="SMART" id="SM00948">
    <property type="entry name" value="Proteasome_A_N"/>
    <property type="match status" value="1"/>
</dbReference>
<gene>
    <name evidence="8" type="primary">prcA</name>
    <name evidence="4 8" type="synonym">psmA</name>
</gene>
<name>A0A075HZS0_9EURY</name>
<dbReference type="NCBIfam" id="NF003075">
    <property type="entry name" value="PRK03996.1"/>
    <property type="match status" value="1"/>
</dbReference>
<evidence type="ECO:0000256" key="6">
    <source>
        <dbReference type="RuleBase" id="RU000552"/>
    </source>
</evidence>
<proteinExistence type="inferred from homology"/>
<protein>
    <recommendedName>
        <fullName evidence="4 6">Proteasome subunit alpha</fullName>
    </recommendedName>
    <alternativeName>
        <fullName evidence="4">20S proteasome alpha subunit</fullName>
    </alternativeName>
    <alternativeName>
        <fullName evidence="4">Proteasome core protein PsmA</fullName>
    </alternativeName>
</protein>